<dbReference type="Proteomes" id="UP000092932">
    <property type="component" value="Chromosome"/>
</dbReference>
<gene>
    <name evidence="2" type="ORF">A6F68_01338</name>
</gene>
<dbReference type="Pfam" id="PF08818">
    <property type="entry name" value="DUF1801"/>
    <property type="match status" value="1"/>
</dbReference>
<evidence type="ECO:0000313" key="3">
    <source>
        <dbReference type="Proteomes" id="UP000092932"/>
    </source>
</evidence>
<dbReference type="AlphaFoldDB" id="A0A1B2ACS7"/>
<dbReference type="KEGG" id="ado:A6F68_01338"/>
<organism evidence="2 3">
    <name type="scientific">Tsuneonella dongtanensis</name>
    <dbReference type="NCBI Taxonomy" id="692370"/>
    <lineage>
        <taxon>Bacteria</taxon>
        <taxon>Pseudomonadati</taxon>
        <taxon>Pseudomonadota</taxon>
        <taxon>Alphaproteobacteria</taxon>
        <taxon>Sphingomonadales</taxon>
        <taxon>Erythrobacteraceae</taxon>
        <taxon>Tsuneonella</taxon>
    </lineage>
</organism>
<sequence>MAGTDLKTTTTGADVAAFLDAVPDPRRRDEGYEIEALHRRVTGLAPRMWGPSIVGYGSYDYTYESGQSGTWCRGGFSPRKAALTVYLMGSFDDIDAGAKADALFDRLGPHSTGKSCLYIKRLEKVDAGVLEELVTLSWQAMNARWPA</sequence>
<feature type="domain" description="YdhG-like" evidence="1">
    <location>
        <begin position="31"/>
        <end position="135"/>
    </location>
</feature>
<proteinExistence type="predicted"/>
<reference evidence="2 3" key="1">
    <citation type="submission" date="2016-07" db="EMBL/GenBank/DDBJ databases">
        <title>Complete genome sequence of Altererythrobacter dongtanensis KCTC 22672, a type strain with esterase isolated from tidal flat.</title>
        <authorList>
            <person name="Cheng H."/>
            <person name="Wu Y.-H."/>
            <person name="Zhou P."/>
            <person name="Huo Y.-Y."/>
            <person name="Wang C.-S."/>
            <person name="Xu X.-W."/>
        </authorList>
    </citation>
    <scope>NUCLEOTIDE SEQUENCE [LARGE SCALE GENOMIC DNA]</scope>
    <source>
        <strain evidence="2 3">KCTC 22672</strain>
    </source>
</reference>
<dbReference type="EMBL" id="CP016591">
    <property type="protein sequence ID" value="ANY19855.1"/>
    <property type="molecule type" value="Genomic_DNA"/>
</dbReference>
<dbReference type="InterPro" id="IPR014922">
    <property type="entry name" value="YdhG-like"/>
</dbReference>
<accession>A0A1B2ACS7</accession>
<evidence type="ECO:0000259" key="1">
    <source>
        <dbReference type="Pfam" id="PF08818"/>
    </source>
</evidence>
<dbReference type="PATRIC" id="fig|692370.5.peg.1352"/>
<dbReference type="OrthoDB" id="5951444at2"/>
<keyword evidence="3" id="KW-1185">Reference proteome</keyword>
<name>A0A1B2ACS7_9SPHN</name>
<evidence type="ECO:0000313" key="2">
    <source>
        <dbReference type="EMBL" id="ANY19855.1"/>
    </source>
</evidence>
<protein>
    <recommendedName>
        <fullName evidence="1">YdhG-like domain-containing protein</fullName>
    </recommendedName>
</protein>
<dbReference type="RefSeq" id="WP_067677593.1">
    <property type="nucleotide sequence ID" value="NZ_CP016591.1"/>
</dbReference>